<dbReference type="PANTHER" id="PTHR16465">
    <property type="entry name" value="NUCLEASE-RELATED"/>
    <property type="match status" value="1"/>
</dbReference>
<sequence>MGKRYYCDYCDWNYWDYWDYCDCDYCDRPFQDNMHNRKKHLYGVQHHRSKKKKPGLTISEVRNVISQEFQSDIVGSSV</sequence>
<dbReference type="AlphaFoldDB" id="A0AAZ3QAA9"/>
<proteinExistence type="predicted"/>
<organism evidence="1 2">
    <name type="scientific">Oncorhynchus tshawytscha</name>
    <name type="common">Chinook salmon</name>
    <name type="synonym">Salmo tshawytscha</name>
    <dbReference type="NCBI Taxonomy" id="74940"/>
    <lineage>
        <taxon>Eukaryota</taxon>
        <taxon>Metazoa</taxon>
        <taxon>Chordata</taxon>
        <taxon>Craniata</taxon>
        <taxon>Vertebrata</taxon>
        <taxon>Euteleostomi</taxon>
        <taxon>Actinopterygii</taxon>
        <taxon>Neopterygii</taxon>
        <taxon>Teleostei</taxon>
        <taxon>Protacanthopterygii</taxon>
        <taxon>Salmoniformes</taxon>
        <taxon>Salmonidae</taxon>
        <taxon>Salmoninae</taxon>
        <taxon>Oncorhynchus</taxon>
    </lineage>
</organism>
<name>A0AAZ3QAA9_ONCTS</name>
<evidence type="ECO:0000313" key="2">
    <source>
        <dbReference type="Proteomes" id="UP000694402"/>
    </source>
</evidence>
<dbReference type="InterPro" id="IPR036236">
    <property type="entry name" value="Znf_C2H2_sf"/>
</dbReference>
<dbReference type="PANTHER" id="PTHR16465:SF0">
    <property type="entry name" value="ZINC FINGER MATRIN-TYPE PROTEIN 5"/>
    <property type="match status" value="1"/>
</dbReference>
<dbReference type="Ensembl" id="ENSOTST00005196195.1">
    <property type="protein sequence ID" value="ENSOTSP00005126232.1"/>
    <property type="gene ID" value="ENSOTSG00005076296.1"/>
</dbReference>
<dbReference type="GeneTree" id="ENSGT01150000290338"/>
<reference evidence="1" key="3">
    <citation type="submission" date="2025-09" db="UniProtKB">
        <authorList>
            <consortium name="Ensembl"/>
        </authorList>
    </citation>
    <scope>IDENTIFICATION</scope>
</reference>
<protein>
    <recommendedName>
        <fullName evidence="3">U1-C C2H2-type zinc finger domain-containing protein</fullName>
    </recommendedName>
</protein>
<evidence type="ECO:0000313" key="1">
    <source>
        <dbReference type="Ensembl" id="ENSOTSP00005126232.1"/>
    </source>
</evidence>
<reference evidence="2" key="1">
    <citation type="journal article" date="2018" name="PLoS ONE">
        <title>Chinook salmon (Oncorhynchus tshawytscha) genome and transcriptome.</title>
        <authorList>
            <person name="Christensen K.A."/>
            <person name="Leong J.S."/>
            <person name="Sakhrani D."/>
            <person name="Biagi C.A."/>
            <person name="Minkley D.R."/>
            <person name="Withler R.E."/>
            <person name="Rondeau E.B."/>
            <person name="Koop B.F."/>
            <person name="Devlin R.H."/>
        </authorList>
    </citation>
    <scope>NUCLEOTIDE SEQUENCE [LARGE SCALE GENOMIC DNA]</scope>
</reference>
<dbReference type="Proteomes" id="UP000694402">
    <property type="component" value="Unassembled WGS sequence"/>
</dbReference>
<evidence type="ECO:0008006" key="3">
    <source>
        <dbReference type="Google" id="ProtNLM"/>
    </source>
</evidence>
<reference evidence="1" key="2">
    <citation type="submission" date="2025-08" db="UniProtKB">
        <authorList>
            <consortium name="Ensembl"/>
        </authorList>
    </citation>
    <scope>IDENTIFICATION</scope>
</reference>
<accession>A0AAZ3QAA9</accession>
<keyword evidence="2" id="KW-1185">Reference proteome</keyword>
<dbReference type="SUPFAM" id="SSF57667">
    <property type="entry name" value="beta-beta-alpha zinc fingers"/>
    <property type="match status" value="1"/>
</dbReference>
<dbReference type="GO" id="GO:0005689">
    <property type="term" value="C:U12-type spliceosomal complex"/>
    <property type="evidence" value="ECO:0007669"/>
    <property type="project" value="TreeGrafter"/>
</dbReference>